<comment type="caution">
    <text evidence="1">The sequence shown here is derived from an EMBL/GenBank/DDBJ whole genome shotgun (WGS) entry which is preliminary data.</text>
</comment>
<reference evidence="1" key="1">
    <citation type="thesis" date="2021" institute="BYU ScholarsArchive" country="Provo, UT, USA">
        <title>Applications of and Algorithms for Genome Assembly and Genomic Analyses with an Emphasis on Marine Teleosts.</title>
        <authorList>
            <person name="Pickett B.D."/>
        </authorList>
    </citation>
    <scope>NUCLEOTIDE SEQUENCE</scope>
    <source>
        <strain evidence="1">HI-2016</strain>
    </source>
</reference>
<dbReference type="EMBL" id="JAFBMS010000027">
    <property type="protein sequence ID" value="KAG9342617.1"/>
    <property type="molecule type" value="Genomic_DNA"/>
</dbReference>
<accession>A0A8T2P1S2</accession>
<gene>
    <name evidence="1" type="ORF">JZ751_016054</name>
</gene>
<protein>
    <submittedName>
        <fullName evidence="1">Uncharacterized protein</fullName>
    </submittedName>
</protein>
<evidence type="ECO:0000313" key="2">
    <source>
        <dbReference type="Proteomes" id="UP000824540"/>
    </source>
</evidence>
<name>A0A8T2P1S2_9TELE</name>
<organism evidence="1 2">
    <name type="scientific">Albula glossodonta</name>
    <name type="common">roundjaw bonefish</name>
    <dbReference type="NCBI Taxonomy" id="121402"/>
    <lineage>
        <taxon>Eukaryota</taxon>
        <taxon>Metazoa</taxon>
        <taxon>Chordata</taxon>
        <taxon>Craniata</taxon>
        <taxon>Vertebrata</taxon>
        <taxon>Euteleostomi</taxon>
        <taxon>Actinopterygii</taxon>
        <taxon>Neopterygii</taxon>
        <taxon>Teleostei</taxon>
        <taxon>Albuliformes</taxon>
        <taxon>Albulidae</taxon>
        <taxon>Albula</taxon>
    </lineage>
</organism>
<keyword evidence="2" id="KW-1185">Reference proteome</keyword>
<dbReference type="Proteomes" id="UP000824540">
    <property type="component" value="Unassembled WGS sequence"/>
</dbReference>
<evidence type="ECO:0000313" key="1">
    <source>
        <dbReference type="EMBL" id="KAG9342617.1"/>
    </source>
</evidence>
<sequence length="143" mass="15856">MWGLFHSADQIQPQITPRFQDVAPKTRLPFQLAPPVHSTQDRTPVFPPQARRLASPAPVTASCLGGATVPRFYYDFLFGWEKWCPFFIAPPCLGGTPCITLETLGPKAPVCALGGCRSRTEFVLGDRVEHSCGLEDLRRGLRF</sequence>
<dbReference type="AlphaFoldDB" id="A0A8T2P1S2"/>
<proteinExistence type="predicted"/>